<dbReference type="RefSeq" id="WP_057872812.1">
    <property type="nucleotide sequence ID" value="NZ_AZGB01000030.1"/>
</dbReference>
<dbReference type="Proteomes" id="UP000051451">
    <property type="component" value="Unassembled WGS sequence"/>
</dbReference>
<gene>
    <name evidence="3" type="ORF">FC89_GL002381</name>
</gene>
<name>A0A0R1VIZ5_9LACO</name>
<dbReference type="OrthoDB" id="9768323at2"/>
<comment type="caution">
    <text evidence="3">The sequence shown here is derived from an EMBL/GenBank/DDBJ whole genome shotgun (WGS) entry which is preliminary data.</text>
</comment>
<dbReference type="AlphaFoldDB" id="A0A0R1VIZ5"/>
<evidence type="ECO:0000259" key="1">
    <source>
        <dbReference type="Pfam" id="PF01968"/>
    </source>
</evidence>
<dbReference type="PATRIC" id="fig|1423750.3.peg.2424"/>
<evidence type="ECO:0000313" key="4">
    <source>
        <dbReference type="Proteomes" id="UP000051451"/>
    </source>
</evidence>
<dbReference type="InterPro" id="IPR002821">
    <property type="entry name" value="Hydantoinase_A"/>
</dbReference>
<accession>A0A0R1VIZ5</accession>
<dbReference type="InterPro" id="IPR045079">
    <property type="entry name" value="Oxoprolinase-like"/>
</dbReference>
<dbReference type="STRING" id="1423750.FC89_GL002381"/>
<dbReference type="Pfam" id="PF05378">
    <property type="entry name" value="Hydant_A_N"/>
    <property type="match status" value="1"/>
</dbReference>
<evidence type="ECO:0008006" key="5">
    <source>
        <dbReference type="Google" id="ProtNLM"/>
    </source>
</evidence>
<dbReference type="InterPro" id="IPR008040">
    <property type="entry name" value="Hydant_A_N"/>
</dbReference>
<dbReference type="EMBL" id="AZGB01000030">
    <property type="protein sequence ID" value="KRM03979.1"/>
    <property type="molecule type" value="Genomic_DNA"/>
</dbReference>
<feature type="domain" description="Hydantoinase/oxoprolinase N-terminal" evidence="2">
    <location>
        <begin position="3"/>
        <end position="172"/>
    </location>
</feature>
<dbReference type="Pfam" id="PF01968">
    <property type="entry name" value="Hydantoinase_A"/>
    <property type="match status" value="1"/>
</dbReference>
<feature type="domain" description="Hydantoinase A/oxoprolinase" evidence="1">
    <location>
        <begin position="193"/>
        <end position="389"/>
    </location>
</feature>
<proteinExistence type="predicted"/>
<protein>
    <recommendedName>
        <fullName evidence="5">Hydantoinase</fullName>
    </recommendedName>
</protein>
<reference evidence="3 4" key="1">
    <citation type="journal article" date="2015" name="Genome Announc.">
        <title>Expanding the biotechnology potential of lactobacilli through comparative genomics of 213 strains and associated genera.</title>
        <authorList>
            <person name="Sun Z."/>
            <person name="Harris H.M."/>
            <person name="McCann A."/>
            <person name="Guo C."/>
            <person name="Argimon S."/>
            <person name="Zhang W."/>
            <person name="Yang X."/>
            <person name="Jeffery I.B."/>
            <person name="Cooney J.C."/>
            <person name="Kagawa T.F."/>
            <person name="Liu W."/>
            <person name="Song Y."/>
            <person name="Salvetti E."/>
            <person name="Wrobel A."/>
            <person name="Rasinkangas P."/>
            <person name="Parkhill J."/>
            <person name="Rea M.C."/>
            <person name="O'Sullivan O."/>
            <person name="Ritari J."/>
            <person name="Douillard F.P."/>
            <person name="Paul Ross R."/>
            <person name="Yang R."/>
            <person name="Briner A.E."/>
            <person name="Felis G.E."/>
            <person name="de Vos W.M."/>
            <person name="Barrangou R."/>
            <person name="Klaenhammer T.R."/>
            <person name="Caufield P.W."/>
            <person name="Cui Y."/>
            <person name="Zhang H."/>
            <person name="O'Toole P.W."/>
        </authorList>
    </citation>
    <scope>NUCLEOTIDE SEQUENCE [LARGE SCALE GENOMIC DNA]</scope>
    <source>
        <strain evidence="3 4">DSM 18630</strain>
    </source>
</reference>
<evidence type="ECO:0000259" key="2">
    <source>
        <dbReference type="Pfam" id="PF05378"/>
    </source>
</evidence>
<dbReference type="SUPFAM" id="SSF53067">
    <property type="entry name" value="Actin-like ATPase domain"/>
    <property type="match status" value="2"/>
</dbReference>
<evidence type="ECO:0000313" key="3">
    <source>
        <dbReference type="EMBL" id="KRM03979.1"/>
    </source>
</evidence>
<organism evidence="3 4">
    <name type="scientific">Liquorilactobacillus ghanensis DSM 18630</name>
    <dbReference type="NCBI Taxonomy" id="1423750"/>
    <lineage>
        <taxon>Bacteria</taxon>
        <taxon>Bacillati</taxon>
        <taxon>Bacillota</taxon>
        <taxon>Bacilli</taxon>
        <taxon>Lactobacillales</taxon>
        <taxon>Lactobacillaceae</taxon>
        <taxon>Liquorilactobacillus</taxon>
    </lineage>
</organism>
<dbReference type="InterPro" id="IPR043129">
    <property type="entry name" value="ATPase_NBD"/>
</dbReference>
<dbReference type="Gene3D" id="3.30.420.40">
    <property type="match status" value="1"/>
</dbReference>
<dbReference type="GO" id="GO:0016787">
    <property type="term" value="F:hydrolase activity"/>
    <property type="evidence" value="ECO:0007669"/>
    <property type="project" value="InterPro"/>
</dbReference>
<sequence length="518" mass="55175">MIKIGIDVGGTNTDAVLLDEADKVIEAIKTHTTKDIQSGINTAVAKILKKSNVDPNDIKQAMLGTTQCTNAIVERKDLARVGVLRLGFPATQSVEPYTEWPDDITRKLSGKFAIVSGGYEFNGETIADLNFQEIKKILLSWKNKIDSVAIIGVFSAINNKQENEVTQLVREVLGPEIPISVSSKIGSLGLITRENATILNSSLYNVIHRVCEGFKGALAEQKVTNASIFICQNDGTLMSTDYAEKYPILTIGSGPTNSIRGASYLVKKKDALVLDIGGTTSDIGVLSNGFPRESSIAETVGGVKTNFRMPDILSVGLGGGSIVRKKSDGTVTVGPDSVGYEIEEKAIVFGGDIITATDIAVKLGMVKIGDSSLTKKINLSLAKKAFETIKGILSEALDKMKTSSQQTNLILVGGGAIIAPLVIEGISQIFKDRYGSVANAIGATIAQISGESEKIYQYDLIPREKALNESKNEATNQAIGAGASKNGIRTVEIEEIPLAYAPNDTVRVKVKVVGQIKG</sequence>
<keyword evidence="4" id="KW-1185">Reference proteome</keyword>
<dbReference type="PANTHER" id="PTHR11365">
    <property type="entry name" value="5-OXOPROLINASE RELATED"/>
    <property type="match status" value="1"/>
</dbReference>
<dbReference type="PANTHER" id="PTHR11365:SF10">
    <property type="entry name" value="HYDANTOINASE_OXOPROLINASE"/>
    <property type="match status" value="1"/>
</dbReference>
<dbReference type="GeneID" id="98320033"/>